<evidence type="ECO:0000313" key="3">
    <source>
        <dbReference type="Proteomes" id="UP000000600"/>
    </source>
</evidence>
<protein>
    <submittedName>
        <fullName evidence="2">Uncharacterized protein</fullName>
    </submittedName>
</protein>
<dbReference type="OMA" id="SQHYESL"/>
<dbReference type="EMBL" id="CT868041">
    <property type="protein sequence ID" value="CAK66028.1"/>
    <property type="molecule type" value="Genomic_DNA"/>
</dbReference>
<reference evidence="2 3" key="1">
    <citation type="journal article" date="2006" name="Nature">
        <title>Global trends of whole-genome duplications revealed by the ciliate Paramecium tetraurelia.</title>
        <authorList>
            <consortium name="Genoscope"/>
            <person name="Aury J.-M."/>
            <person name="Jaillon O."/>
            <person name="Duret L."/>
            <person name="Noel B."/>
            <person name="Jubin C."/>
            <person name="Porcel B.M."/>
            <person name="Segurens B."/>
            <person name="Daubin V."/>
            <person name="Anthouard V."/>
            <person name="Aiach N."/>
            <person name="Arnaiz O."/>
            <person name="Billaut A."/>
            <person name="Beisson J."/>
            <person name="Blanc I."/>
            <person name="Bouhouche K."/>
            <person name="Camara F."/>
            <person name="Duharcourt S."/>
            <person name="Guigo R."/>
            <person name="Gogendeau D."/>
            <person name="Katinka M."/>
            <person name="Keller A.-M."/>
            <person name="Kissmehl R."/>
            <person name="Klotz C."/>
            <person name="Koll F."/>
            <person name="Le Moue A."/>
            <person name="Lepere C."/>
            <person name="Malinsky S."/>
            <person name="Nowacki M."/>
            <person name="Nowak J.K."/>
            <person name="Plattner H."/>
            <person name="Poulain J."/>
            <person name="Ruiz F."/>
            <person name="Serrano V."/>
            <person name="Zagulski M."/>
            <person name="Dessen P."/>
            <person name="Betermier M."/>
            <person name="Weissenbach J."/>
            <person name="Scarpelli C."/>
            <person name="Schachter V."/>
            <person name="Sperling L."/>
            <person name="Meyer E."/>
            <person name="Cohen J."/>
            <person name="Wincker P."/>
        </authorList>
    </citation>
    <scope>NUCLEOTIDE SEQUENCE [LARGE SCALE GENOMIC DNA]</scope>
    <source>
        <strain evidence="2 3">Stock d4-2</strain>
    </source>
</reference>
<feature type="coiled-coil region" evidence="1">
    <location>
        <begin position="440"/>
        <end position="474"/>
    </location>
</feature>
<dbReference type="RefSeq" id="XP_001433425.1">
    <property type="nucleotide sequence ID" value="XM_001433388.1"/>
</dbReference>
<dbReference type="KEGG" id="ptm:GSPATT00006527001"/>
<dbReference type="Proteomes" id="UP000000600">
    <property type="component" value="Unassembled WGS sequence"/>
</dbReference>
<dbReference type="InParanoid" id="A0C5G1"/>
<proteinExistence type="predicted"/>
<dbReference type="OrthoDB" id="308641at2759"/>
<dbReference type="HOGENOM" id="CLU_528379_0_0_1"/>
<sequence length="516" mass="61733">MINQKSLGSLQLIPENFQRSSKSLTTIIRKHIKEEEKRVRPIKFLFVNQEKKNKLNLGEVEKYKSLLRTGASSFIFYIYKNKECQDNFFDPLLRTEIKVPLIDTTLSIGIHVWDHIHYIDHKSINVYQFQCILGRQEDENNALLFVVSQLASKIVVIIENWNQEEVEIIKQLKNHGFGDSIDVFNLLFTITSPIYFDFEEVRYVNLYENYLQEKVYSNERSSKDTIRLWQEETLMSLNKKTYRDIEVDILTVLSVVNYLKQSNFQEENYDLIFMNAFKKQIEYSKKDIQEQYILEIQKLCSSSNHFQQNSLLSTLNQIRNNAQSQFYQQLSQFYNLEEYKRQQIELFQLINNIEEDCLNLFYDVAHYNLLQRMKHNIKSSQNNNDTFLNHYQHFLSILSSFDDVMGVKYKYLKKHFKKQYNKLIQFYTLSTYEREQREYIQQVELDLSLLQSSVDQIQNELEDFEDKIKISQSKHHTRQSSLQTTALCQSQHYESLIKLNQKVETLQSQPHVRVKQ</sequence>
<organism evidence="2 3">
    <name type="scientific">Paramecium tetraurelia</name>
    <dbReference type="NCBI Taxonomy" id="5888"/>
    <lineage>
        <taxon>Eukaryota</taxon>
        <taxon>Sar</taxon>
        <taxon>Alveolata</taxon>
        <taxon>Ciliophora</taxon>
        <taxon>Intramacronucleata</taxon>
        <taxon>Oligohymenophorea</taxon>
        <taxon>Peniculida</taxon>
        <taxon>Parameciidae</taxon>
        <taxon>Paramecium</taxon>
    </lineage>
</organism>
<gene>
    <name evidence="2" type="ORF">GSPATT00006527001</name>
</gene>
<evidence type="ECO:0000256" key="1">
    <source>
        <dbReference type="SAM" id="Coils"/>
    </source>
</evidence>
<keyword evidence="1" id="KW-0175">Coiled coil</keyword>
<evidence type="ECO:0000313" key="2">
    <source>
        <dbReference type="EMBL" id="CAK66028.1"/>
    </source>
</evidence>
<name>A0C5G1_PARTE</name>
<dbReference type="AlphaFoldDB" id="A0C5G1"/>
<dbReference type="GeneID" id="5019210"/>
<accession>A0C5G1</accession>
<keyword evidence="3" id="KW-1185">Reference proteome</keyword>